<dbReference type="Proteomes" id="UP000887540">
    <property type="component" value="Unplaced"/>
</dbReference>
<evidence type="ECO:0000313" key="2">
    <source>
        <dbReference type="WBParaSite" id="ACRNAN_Path_958.g3691.t1"/>
    </source>
</evidence>
<organism evidence="1 2">
    <name type="scientific">Acrobeloides nanus</name>
    <dbReference type="NCBI Taxonomy" id="290746"/>
    <lineage>
        <taxon>Eukaryota</taxon>
        <taxon>Metazoa</taxon>
        <taxon>Ecdysozoa</taxon>
        <taxon>Nematoda</taxon>
        <taxon>Chromadorea</taxon>
        <taxon>Rhabditida</taxon>
        <taxon>Tylenchina</taxon>
        <taxon>Cephalobomorpha</taxon>
        <taxon>Cephaloboidea</taxon>
        <taxon>Cephalobidae</taxon>
        <taxon>Acrobeloides</taxon>
    </lineage>
</organism>
<protein>
    <submittedName>
        <fullName evidence="2">Uncharacterized protein</fullName>
    </submittedName>
</protein>
<keyword evidence="1" id="KW-1185">Reference proteome</keyword>
<proteinExistence type="predicted"/>
<accession>A0A914CEI9</accession>
<evidence type="ECO:0000313" key="1">
    <source>
        <dbReference type="Proteomes" id="UP000887540"/>
    </source>
</evidence>
<name>A0A914CEI9_9BILA</name>
<dbReference type="AlphaFoldDB" id="A0A914CEI9"/>
<reference evidence="2" key="1">
    <citation type="submission" date="2022-11" db="UniProtKB">
        <authorList>
            <consortium name="WormBaseParasite"/>
        </authorList>
    </citation>
    <scope>IDENTIFICATION</scope>
</reference>
<sequence>MKKMIRLIPILNISELEMNLVGGGMSVAMSVQEEDQKSVEISMEMIMIMTIKDRTIAILGSAIPIQKSIPSI</sequence>
<dbReference type="WBParaSite" id="ACRNAN_Path_958.g3691.t1">
    <property type="protein sequence ID" value="ACRNAN_Path_958.g3691.t1"/>
    <property type="gene ID" value="ACRNAN_Path_958.g3691"/>
</dbReference>